<keyword evidence="2 7" id="KW-0812">Transmembrane</keyword>
<dbReference type="EMBL" id="MNAD01000552">
    <property type="protein sequence ID" value="OJT11945.1"/>
    <property type="molecule type" value="Genomic_DNA"/>
</dbReference>
<dbReference type="Proteomes" id="UP000184267">
    <property type="component" value="Unassembled WGS sequence"/>
</dbReference>
<dbReference type="STRING" id="154538.A0A1M2VWG4"/>
<dbReference type="OrthoDB" id="2317211at2759"/>
<organism evidence="8 9">
    <name type="scientific">Trametes pubescens</name>
    <name type="common">White-rot fungus</name>
    <dbReference type="NCBI Taxonomy" id="154538"/>
    <lineage>
        <taxon>Eukaryota</taxon>
        <taxon>Fungi</taxon>
        <taxon>Dikarya</taxon>
        <taxon>Basidiomycota</taxon>
        <taxon>Agaricomycotina</taxon>
        <taxon>Agaricomycetes</taxon>
        <taxon>Polyporales</taxon>
        <taxon>Polyporaceae</taxon>
        <taxon>Trametes</taxon>
    </lineage>
</organism>
<evidence type="ECO:0000256" key="1">
    <source>
        <dbReference type="ARBA" id="ARBA00004273"/>
    </source>
</evidence>
<keyword evidence="4 7" id="KW-1133">Transmembrane helix</keyword>
<evidence type="ECO:0000256" key="3">
    <source>
        <dbReference type="ARBA" id="ARBA00022792"/>
    </source>
</evidence>
<dbReference type="GO" id="GO:0006123">
    <property type="term" value="P:mitochondrial electron transport, cytochrome c to oxygen"/>
    <property type="evidence" value="ECO:0007669"/>
    <property type="project" value="TreeGrafter"/>
</dbReference>
<evidence type="ECO:0000256" key="6">
    <source>
        <dbReference type="ARBA" id="ARBA00023136"/>
    </source>
</evidence>
<reference evidence="8 9" key="1">
    <citation type="submission" date="2016-10" db="EMBL/GenBank/DDBJ databases">
        <title>Genome sequence of the basidiomycete white-rot fungus Trametes pubescens.</title>
        <authorList>
            <person name="Makela M.R."/>
            <person name="Granchi Z."/>
            <person name="Peng M."/>
            <person name="De Vries R.P."/>
            <person name="Grigoriev I."/>
            <person name="Riley R."/>
            <person name="Hilden K."/>
        </authorList>
    </citation>
    <scope>NUCLEOTIDE SEQUENCE [LARGE SCALE GENOMIC DNA]</scope>
    <source>
        <strain evidence="8 9">FBCC735</strain>
    </source>
</reference>
<comment type="caution">
    <text evidence="8">The sequence shown here is derived from an EMBL/GenBank/DDBJ whole genome shotgun (WGS) entry which is preliminary data.</text>
</comment>
<evidence type="ECO:0000256" key="5">
    <source>
        <dbReference type="ARBA" id="ARBA00023128"/>
    </source>
</evidence>
<dbReference type="GO" id="GO:0005743">
    <property type="term" value="C:mitochondrial inner membrane"/>
    <property type="evidence" value="ECO:0007669"/>
    <property type="project" value="UniProtKB-SubCell"/>
</dbReference>
<dbReference type="GO" id="GO:0004129">
    <property type="term" value="F:cytochrome-c oxidase activity"/>
    <property type="evidence" value="ECO:0007669"/>
    <property type="project" value="TreeGrafter"/>
</dbReference>
<keyword evidence="6 7" id="KW-0472">Membrane</keyword>
<keyword evidence="3" id="KW-0999">Mitochondrion inner membrane</keyword>
<dbReference type="AlphaFoldDB" id="A0A1M2VWG4"/>
<feature type="transmembrane region" description="Helical" evidence="7">
    <location>
        <begin position="15"/>
        <end position="34"/>
    </location>
</feature>
<keyword evidence="5" id="KW-0496">Mitochondrion</keyword>
<sequence length="78" mass="9086">MPSIAPITGKLRKRFWLDLTTALGLGVSAGYAFWSVPPAFLLRHSNSHSRDRYGVHLKHVQRQEELYLRLERARQQEQ</sequence>
<name>A0A1M2VWG4_TRAPU</name>
<dbReference type="CDD" id="cd22888">
    <property type="entry name" value="CcO_VIIa_fungal"/>
    <property type="match status" value="1"/>
</dbReference>
<proteinExistence type="predicted"/>
<evidence type="ECO:0000256" key="2">
    <source>
        <dbReference type="ARBA" id="ARBA00022692"/>
    </source>
</evidence>
<evidence type="ECO:0000313" key="9">
    <source>
        <dbReference type="Proteomes" id="UP000184267"/>
    </source>
</evidence>
<evidence type="ECO:0000256" key="4">
    <source>
        <dbReference type="ARBA" id="ARBA00022989"/>
    </source>
</evidence>
<comment type="subcellular location">
    <subcellularLocation>
        <location evidence="1">Mitochondrion inner membrane</location>
    </subcellularLocation>
</comment>
<dbReference type="PANTHER" id="PTHR28264:SF1">
    <property type="entry name" value="CYTOCHROME C OXIDASE SUBUNIT 6C"/>
    <property type="match status" value="1"/>
</dbReference>
<evidence type="ECO:0000313" key="8">
    <source>
        <dbReference type="EMBL" id="OJT11945.1"/>
    </source>
</evidence>
<evidence type="ECO:0000256" key="7">
    <source>
        <dbReference type="SAM" id="Phobius"/>
    </source>
</evidence>
<accession>A0A1M2VWG4</accession>
<dbReference type="PANTHER" id="PTHR28264">
    <property type="entry name" value="CYTOCHROME C OXIDASE SUBUNIT 7A"/>
    <property type="match status" value="1"/>
</dbReference>
<dbReference type="OMA" id="VHLKHVQ"/>
<gene>
    <name evidence="8" type="ORF">TRAPUB_11513</name>
</gene>
<protein>
    <submittedName>
        <fullName evidence="8">Uncharacterized protein</fullName>
    </submittedName>
</protein>
<keyword evidence="9" id="KW-1185">Reference proteome</keyword>